<dbReference type="EMBL" id="CM035419">
    <property type="protein sequence ID" value="KAH7416477.1"/>
    <property type="molecule type" value="Genomic_DNA"/>
</dbReference>
<dbReference type="AlphaFoldDB" id="A0A8T2TCH5"/>
<reference evidence="1" key="1">
    <citation type="submission" date="2021-08" db="EMBL/GenBank/DDBJ databases">
        <title>WGS assembly of Ceratopteris richardii.</title>
        <authorList>
            <person name="Marchant D.B."/>
            <person name="Chen G."/>
            <person name="Jenkins J."/>
            <person name="Shu S."/>
            <person name="Leebens-Mack J."/>
            <person name="Grimwood J."/>
            <person name="Schmutz J."/>
            <person name="Soltis P."/>
            <person name="Soltis D."/>
            <person name="Chen Z.-H."/>
        </authorList>
    </citation>
    <scope>NUCLEOTIDE SEQUENCE</scope>
    <source>
        <strain evidence="1">Whitten #5841</strain>
        <tissue evidence="1">Leaf</tissue>
    </source>
</reference>
<name>A0A8T2TCH5_CERRI</name>
<proteinExistence type="predicted"/>
<dbReference type="Proteomes" id="UP000825935">
    <property type="component" value="Chromosome 14"/>
</dbReference>
<keyword evidence="2" id="KW-1185">Reference proteome</keyword>
<organism evidence="1 2">
    <name type="scientific">Ceratopteris richardii</name>
    <name type="common">Triangle waterfern</name>
    <dbReference type="NCBI Taxonomy" id="49495"/>
    <lineage>
        <taxon>Eukaryota</taxon>
        <taxon>Viridiplantae</taxon>
        <taxon>Streptophyta</taxon>
        <taxon>Embryophyta</taxon>
        <taxon>Tracheophyta</taxon>
        <taxon>Polypodiopsida</taxon>
        <taxon>Polypodiidae</taxon>
        <taxon>Polypodiales</taxon>
        <taxon>Pteridineae</taxon>
        <taxon>Pteridaceae</taxon>
        <taxon>Parkerioideae</taxon>
        <taxon>Ceratopteris</taxon>
    </lineage>
</organism>
<protein>
    <submittedName>
        <fullName evidence="1">Uncharacterized protein</fullName>
    </submittedName>
</protein>
<gene>
    <name evidence="1" type="ORF">KP509_14G093300</name>
</gene>
<evidence type="ECO:0000313" key="1">
    <source>
        <dbReference type="EMBL" id="KAH7416477.1"/>
    </source>
</evidence>
<evidence type="ECO:0000313" key="2">
    <source>
        <dbReference type="Proteomes" id="UP000825935"/>
    </source>
</evidence>
<accession>A0A8T2TCH5</accession>
<sequence>MWGTVVQHMSLGRSRPKAGLAQCTVISRGGAGPIWCHPISWISQRKVAQQNESLTHGGQQEARCTLPWWHRHLPLVGISSRKEVTQVIKGANQGIEESKMPMVRIRWLADIVSPK</sequence>
<comment type="caution">
    <text evidence="1">The sequence shown here is derived from an EMBL/GenBank/DDBJ whole genome shotgun (WGS) entry which is preliminary data.</text>
</comment>